<feature type="chain" id="PRO_5009522918" description="Glycoside hydrolase family 42 N-terminal domain-containing protein" evidence="1">
    <location>
        <begin position="25"/>
        <end position="692"/>
    </location>
</feature>
<dbReference type="EMBL" id="MFJL01000026">
    <property type="protein sequence ID" value="OGG15415.1"/>
    <property type="molecule type" value="Genomic_DNA"/>
</dbReference>
<accession>A0A1F5ZSU9</accession>
<dbReference type="AlphaFoldDB" id="A0A1F5ZSU9"/>
<dbReference type="STRING" id="1798382.A3D77_07800"/>
<sequence>MVNKLRTLFFFLLIFFIFPQTAHASELPVVIINQVRGDEVCCQKGNSQLTDGIRNDESLKNIPMGWALRYDAMKNGQMVKWSNSQNDLGLLLEITPQLASESGVAYRGKMDGSDWYQAKNSMLIGYTQDERKKMIDKIMNEFYSAFNYYPKFTVSWMIDGWSLNYLEKKYLVKLHEITKEQFETDSYTLDGGLFNAGYYPSVNYPLMPGTDNNKLNIVIVRQTISDLLKNYGSQQTYYTSQPNDYLSDPQKKGTEYFNSLLSQLEEQSAKQKVAILGFENSYDWSKYGNEYLNQIREIKKQSDSKKITVLNPSQYADSFLKTNSQNKPFYFSYQFTNSATTGVLWYFGKTYRVRILLRENDLVLDDIRLFNQSPDPYNIDPSRFDFAYWIIPYVWNGSQMYRVSDQQIQGLKKSKIEGNSVSDLYTDPFGIIIPRSKFKIEGDDQNLSLSFSKDQTINFKPENFTISNTISAKFPSPINTYLSDLFYNTKSNSFYFKNHPSFHIESNKNSVNIGWKIEKIFVPLLNLLKDTDQITLTPQTSLQNLEELNPIFQPDKANLEVDSYKSIFYWNNKKAIAGRNPIRLFILPLNVYGRTTPVASISVNLSPEIENIKVDYPSDYSYRVTPWFVDISGSKPFKTQVSIVINGIEMVSNVPVEMVLDCSKKAVYCITHPGEGLNYFLARLDELKRILH</sequence>
<feature type="signal peptide" evidence="1">
    <location>
        <begin position="1"/>
        <end position="24"/>
    </location>
</feature>
<evidence type="ECO:0000256" key="1">
    <source>
        <dbReference type="SAM" id="SignalP"/>
    </source>
</evidence>
<dbReference type="Proteomes" id="UP000176923">
    <property type="component" value="Unassembled WGS sequence"/>
</dbReference>
<evidence type="ECO:0008006" key="4">
    <source>
        <dbReference type="Google" id="ProtNLM"/>
    </source>
</evidence>
<organism evidence="2 3">
    <name type="scientific">Candidatus Gottesmanbacteria bacterium RIFCSPHIGHO2_02_FULL_39_11</name>
    <dbReference type="NCBI Taxonomy" id="1798382"/>
    <lineage>
        <taxon>Bacteria</taxon>
        <taxon>Candidatus Gottesmaniibacteriota</taxon>
    </lineage>
</organism>
<proteinExistence type="predicted"/>
<name>A0A1F5ZSU9_9BACT</name>
<reference evidence="2 3" key="1">
    <citation type="journal article" date="2016" name="Nat. Commun.">
        <title>Thousands of microbial genomes shed light on interconnected biogeochemical processes in an aquifer system.</title>
        <authorList>
            <person name="Anantharaman K."/>
            <person name="Brown C.T."/>
            <person name="Hug L.A."/>
            <person name="Sharon I."/>
            <person name="Castelle C.J."/>
            <person name="Probst A.J."/>
            <person name="Thomas B.C."/>
            <person name="Singh A."/>
            <person name="Wilkins M.J."/>
            <person name="Karaoz U."/>
            <person name="Brodie E.L."/>
            <person name="Williams K.H."/>
            <person name="Hubbard S.S."/>
            <person name="Banfield J.F."/>
        </authorList>
    </citation>
    <scope>NUCLEOTIDE SEQUENCE [LARGE SCALE GENOMIC DNA]</scope>
</reference>
<comment type="caution">
    <text evidence="2">The sequence shown here is derived from an EMBL/GenBank/DDBJ whole genome shotgun (WGS) entry which is preliminary data.</text>
</comment>
<protein>
    <recommendedName>
        <fullName evidence="4">Glycoside hydrolase family 42 N-terminal domain-containing protein</fullName>
    </recommendedName>
</protein>
<keyword evidence="1" id="KW-0732">Signal</keyword>
<evidence type="ECO:0000313" key="3">
    <source>
        <dbReference type="Proteomes" id="UP000176923"/>
    </source>
</evidence>
<dbReference type="Gene3D" id="3.20.20.510">
    <property type="entry name" value="Uncharacterised protein PF12979, DUF3863"/>
    <property type="match status" value="1"/>
</dbReference>
<gene>
    <name evidence="2" type="ORF">A3D77_07800</name>
</gene>
<evidence type="ECO:0000313" key="2">
    <source>
        <dbReference type="EMBL" id="OGG15415.1"/>
    </source>
</evidence>